<protein>
    <recommendedName>
        <fullName evidence="2">ShKT domain-containing protein</fullName>
    </recommendedName>
</protein>
<feature type="chain" id="PRO_5002866369" description="ShKT domain-containing protein" evidence="1">
    <location>
        <begin position="26"/>
        <end position="551"/>
    </location>
</feature>
<gene>
    <name evidence="3" type="ORF">THAPSDRAFT_8599</name>
</gene>
<dbReference type="EMBL" id="CM000646">
    <property type="protein sequence ID" value="EED90129.1"/>
    <property type="molecule type" value="Genomic_DNA"/>
</dbReference>
<feature type="domain" description="ShKT" evidence="2">
    <location>
        <begin position="61"/>
        <end position="95"/>
    </location>
</feature>
<feature type="domain" description="ShKT" evidence="2">
    <location>
        <begin position="123"/>
        <end position="157"/>
    </location>
</feature>
<sequence length="551" mass="62050">MVCKSIPSTLLILLLHSLCTQFATGNDTTETCGSSNDDQTCYASATMSRRPSLPDDFQDPCQDLNPSCLTWAHEGECRNNPNFMLSSCARSCGSCVPLKKRGSRGGDGDGVDGDADPNMNELCKDHHEHCGMWAENGECSVNSEFMNNECKYSCWKCMNAQKDRDIGISDDIISHFSFISSIRFSAKKTLYLNMDTGKEQLVRDSNADDPNSISIHDRVKVITALRQMDHYVKHTISHPAVNTKTRERCRNEFRMCAEWASRGLCLPDGYPVDKEELDFNGGSSSKDGIVFMMNICPLACQMCEEVGKFHQCAGKRHPWAEASFENGRLHSFLDARRNGDAWKTYEPIFVSYPDSTREEGKDDPYVVVLQNFLSLEEADRLQSLGSTIGWTPSVLCRNNDACNNDKSHQQLMERIASLVNTTTHHLEPMEMFQFIPGDQPSKPQHNFEVNSLWKPSGPRVLSLFIFLTDEADTEGKGRGGLGFPYLDWLFIRPKKGMAILYPNVMNDDVYEMDPLLSYEHFPVREGEDTSYGATVHVRLYNWTDANVRGCA</sequence>
<accession>B8C8V3</accession>
<dbReference type="RefSeq" id="XP_002292933.1">
    <property type="nucleotide sequence ID" value="XM_002292897.1"/>
</dbReference>
<evidence type="ECO:0000313" key="3">
    <source>
        <dbReference type="EMBL" id="EED90129.1"/>
    </source>
</evidence>
<dbReference type="GO" id="GO:0004656">
    <property type="term" value="F:procollagen-proline 4-dioxygenase activity"/>
    <property type="evidence" value="ECO:0000318"/>
    <property type="project" value="GO_Central"/>
</dbReference>
<dbReference type="eggNOG" id="ENOG502RUN9">
    <property type="taxonomic scope" value="Eukaryota"/>
</dbReference>
<proteinExistence type="predicted"/>
<evidence type="ECO:0000259" key="2">
    <source>
        <dbReference type="PROSITE" id="PS51670"/>
    </source>
</evidence>
<evidence type="ECO:0000313" key="4">
    <source>
        <dbReference type="Proteomes" id="UP000001449"/>
    </source>
</evidence>
<dbReference type="Gene3D" id="2.60.120.620">
    <property type="entry name" value="q2cbj1_9rhob like domain"/>
    <property type="match status" value="1"/>
</dbReference>
<dbReference type="SMART" id="SM00254">
    <property type="entry name" value="ShKT"/>
    <property type="match status" value="3"/>
</dbReference>
<organism evidence="3 4">
    <name type="scientific">Thalassiosira pseudonana</name>
    <name type="common">Marine diatom</name>
    <name type="synonym">Cyclotella nana</name>
    <dbReference type="NCBI Taxonomy" id="35128"/>
    <lineage>
        <taxon>Eukaryota</taxon>
        <taxon>Sar</taxon>
        <taxon>Stramenopiles</taxon>
        <taxon>Ochrophyta</taxon>
        <taxon>Bacillariophyta</taxon>
        <taxon>Coscinodiscophyceae</taxon>
        <taxon>Thalassiosirophycidae</taxon>
        <taxon>Thalassiosirales</taxon>
        <taxon>Thalassiosiraceae</taxon>
        <taxon>Thalassiosira</taxon>
    </lineage>
</organism>
<dbReference type="PANTHER" id="PTHR21724:SF109">
    <property type="entry name" value="SHKT DOMAIN-CONTAINING PROTEIN"/>
    <property type="match status" value="1"/>
</dbReference>
<dbReference type="PANTHER" id="PTHR21724">
    <property type="entry name" value="SHKT DOMAIN-CONTAINING PROTEIN"/>
    <property type="match status" value="1"/>
</dbReference>
<dbReference type="Pfam" id="PF01549">
    <property type="entry name" value="ShK"/>
    <property type="match status" value="2"/>
</dbReference>
<name>B8C8V3_THAPS</name>
<reference evidence="3 4" key="1">
    <citation type="journal article" date="2004" name="Science">
        <title>The genome of the diatom Thalassiosira pseudonana: ecology, evolution, and metabolism.</title>
        <authorList>
            <person name="Armbrust E.V."/>
            <person name="Berges J.A."/>
            <person name="Bowler C."/>
            <person name="Green B.R."/>
            <person name="Martinez D."/>
            <person name="Putnam N.H."/>
            <person name="Zhou S."/>
            <person name="Allen A.E."/>
            <person name="Apt K.E."/>
            <person name="Bechner M."/>
            <person name="Brzezinski M.A."/>
            <person name="Chaal B.K."/>
            <person name="Chiovitti A."/>
            <person name="Davis A.K."/>
            <person name="Demarest M.S."/>
            <person name="Detter J.C."/>
            <person name="Glavina T."/>
            <person name="Goodstein D."/>
            <person name="Hadi M.Z."/>
            <person name="Hellsten U."/>
            <person name="Hildebrand M."/>
            <person name="Jenkins B.D."/>
            <person name="Jurka J."/>
            <person name="Kapitonov V.V."/>
            <person name="Kroger N."/>
            <person name="Lau W.W."/>
            <person name="Lane T.W."/>
            <person name="Larimer F.W."/>
            <person name="Lippmeier J.C."/>
            <person name="Lucas S."/>
            <person name="Medina M."/>
            <person name="Montsant A."/>
            <person name="Obornik M."/>
            <person name="Parker M.S."/>
            <person name="Palenik B."/>
            <person name="Pazour G.J."/>
            <person name="Richardson P.M."/>
            <person name="Rynearson T.A."/>
            <person name="Saito M.A."/>
            <person name="Schwartz D.C."/>
            <person name="Thamatrakoln K."/>
            <person name="Valentin K."/>
            <person name="Vardi A."/>
            <person name="Wilkerson F.P."/>
            <person name="Rokhsar D.S."/>
        </authorList>
    </citation>
    <scope>NUCLEOTIDE SEQUENCE [LARGE SCALE GENOMIC DNA]</scope>
    <source>
        <strain evidence="3 4">CCMP1335</strain>
    </source>
</reference>
<keyword evidence="1" id="KW-0732">Signal</keyword>
<dbReference type="OMA" id="NICPLAC"/>
<keyword evidence="4" id="KW-1185">Reference proteome</keyword>
<dbReference type="KEGG" id="tps:THAPSDRAFT_8599"/>
<dbReference type="PaxDb" id="35128-Thaps8599"/>
<dbReference type="STRING" id="35128.B8C8V3"/>
<dbReference type="Proteomes" id="UP000001449">
    <property type="component" value="Chromosome 10"/>
</dbReference>
<dbReference type="AlphaFoldDB" id="B8C8V3"/>
<dbReference type="HOGENOM" id="CLU_031934_0_0_1"/>
<dbReference type="PROSITE" id="PS51670">
    <property type="entry name" value="SHKT"/>
    <property type="match status" value="2"/>
</dbReference>
<evidence type="ECO:0000256" key="1">
    <source>
        <dbReference type="SAM" id="SignalP"/>
    </source>
</evidence>
<dbReference type="InterPro" id="IPR003582">
    <property type="entry name" value="ShKT_dom"/>
</dbReference>
<dbReference type="GO" id="GO:0005783">
    <property type="term" value="C:endoplasmic reticulum"/>
    <property type="evidence" value="ECO:0000318"/>
    <property type="project" value="GO_Central"/>
</dbReference>
<dbReference type="GeneID" id="7450780"/>
<dbReference type="InParanoid" id="B8C8V3"/>
<feature type="signal peptide" evidence="1">
    <location>
        <begin position="1"/>
        <end position="25"/>
    </location>
</feature>
<reference evidence="3 4" key="2">
    <citation type="journal article" date="2008" name="Nature">
        <title>The Phaeodactylum genome reveals the evolutionary history of diatom genomes.</title>
        <authorList>
            <person name="Bowler C."/>
            <person name="Allen A.E."/>
            <person name="Badger J.H."/>
            <person name="Grimwood J."/>
            <person name="Jabbari K."/>
            <person name="Kuo A."/>
            <person name="Maheswari U."/>
            <person name="Martens C."/>
            <person name="Maumus F."/>
            <person name="Otillar R.P."/>
            <person name="Rayko E."/>
            <person name="Salamov A."/>
            <person name="Vandepoele K."/>
            <person name="Beszteri B."/>
            <person name="Gruber A."/>
            <person name="Heijde M."/>
            <person name="Katinka M."/>
            <person name="Mock T."/>
            <person name="Valentin K."/>
            <person name="Verret F."/>
            <person name="Berges J.A."/>
            <person name="Brownlee C."/>
            <person name="Cadoret J.P."/>
            <person name="Chiovitti A."/>
            <person name="Choi C.J."/>
            <person name="Coesel S."/>
            <person name="De Martino A."/>
            <person name="Detter J.C."/>
            <person name="Durkin C."/>
            <person name="Falciatore A."/>
            <person name="Fournet J."/>
            <person name="Haruta M."/>
            <person name="Huysman M.J."/>
            <person name="Jenkins B.D."/>
            <person name="Jiroutova K."/>
            <person name="Jorgensen R.E."/>
            <person name="Joubert Y."/>
            <person name="Kaplan A."/>
            <person name="Kroger N."/>
            <person name="Kroth P.G."/>
            <person name="La Roche J."/>
            <person name="Lindquist E."/>
            <person name="Lommer M."/>
            <person name="Martin-Jezequel V."/>
            <person name="Lopez P.J."/>
            <person name="Lucas S."/>
            <person name="Mangogna M."/>
            <person name="McGinnis K."/>
            <person name="Medlin L.K."/>
            <person name="Montsant A."/>
            <person name="Oudot-Le Secq M.P."/>
            <person name="Napoli C."/>
            <person name="Obornik M."/>
            <person name="Parker M.S."/>
            <person name="Petit J.L."/>
            <person name="Porcel B.M."/>
            <person name="Poulsen N."/>
            <person name="Robison M."/>
            <person name="Rychlewski L."/>
            <person name="Rynearson T.A."/>
            <person name="Schmutz J."/>
            <person name="Shapiro H."/>
            <person name="Siaut M."/>
            <person name="Stanley M."/>
            <person name="Sussman M.R."/>
            <person name="Taylor A.R."/>
            <person name="Vardi A."/>
            <person name="von Dassow P."/>
            <person name="Vyverman W."/>
            <person name="Willis A."/>
            <person name="Wyrwicz L.S."/>
            <person name="Rokhsar D.S."/>
            <person name="Weissenbach J."/>
            <person name="Armbrust E.V."/>
            <person name="Green B.R."/>
            <person name="Van de Peer Y."/>
            <person name="Grigoriev I.V."/>
        </authorList>
    </citation>
    <scope>NUCLEOTIDE SEQUENCE [LARGE SCALE GENOMIC DNA]</scope>
    <source>
        <strain evidence="3 4">CCMP1335</strain>
    </source>
</reference>